<dbReference type="PANTHER" id="PTHR10091">
    <property type="entry name" value="ALDOSE-1-EPIMERASE"/>
    <property type="match status" value="1"/>
</dbReference>
<dbReference type="EC" id="5.1.3.3" evidence="11"/>
<evidence type="ECO:0000256" key="8">
    <source>
        <dbReference type="ARBA" id="ARBA00022837"/>
    </source>
</evidence>
<evidence type="ECO:0000256" key="9">
    <source>
        <dbReference type="ARBA" id="ARBA00023235"/>
    </source>
</evidence>
<dbReference type="PANTHER" id="PTHR10091:SF0">
    <property type="entry name" value="GALACTOSE MUTAROTASE"/>
    <property type="match status" value="1"/>
</dbReference>
<reference evidence="16" key="1">
    <citation type="submission" date="2016-10" db="EMBL/GenBank/DDBJ databases">
        <authorList>
            <person name="Varghese N."/>
            <person name="Submissions S."/>
        </authorList>
    </citation>
    <scope>NUCLEOTIDE SEQUENCE [LARGE SCALE GENOMIC DNA]</scope>
    <source>
        <strain evidence="16">DSM 24536</strain>
    </source>
</reference>
<dbReference type="AlphaFoldDB" id="A0A1G9MTM7"/>
<protein>
    <recommendedName>
        <fullName evidence="11">Aldose 1-epimerase</fullName>
        <ecNumber evidence="11">5.1.3.3</ecNumber>
    </recommendedName>
</protein>
<evidence type="ECO:0000256" key="6">
    <source>
        <dbReference type="ARBA" id="ARBA00022490"/>
    </source>
</evidence>
<evidence type="ECO:0000256" key="14">
    <source>
        <dbReference type="PIRSR" id="PIRSR005096-3"/>
    </source>
</evidence>
<evidence type="ECO:0000256" key="7">
    <source>
        <dbReference type="ARBA" id="ARBA00022553"/>
    </source>
</evidence>
<evidence type="ECO:0000256" key="11">
    <source>
        <dbReference type="PIRNR" id="PIRNR005096"/>
    </source>
</evidence>
<dbReference type="SUPFAM" id="SSF74650">
    <property type="entry name" value="Galactose mutarotase-like"/>
    <property type="match status" value="1"/>
</dbReference>
<comment type="subunit">
    <text evidence="5">Monomer.</text>
</comment>
<dbReference type="InterPro" id="IPR047215">
    <property type="entry name" value="Galactose_mutarotase-like"/>
</dbReference>
<evidence type="ECO:0000256" key="5">
    <source>
        <dbReference type="ARBA" id="ARBA00011245"/>
    </source>
</evidence>
<dbReference type="InterPro" id="IPR015443">
    <property type="entry name" value="Aldose_1-epimerase"/>
</dbReference>
<keyword evidence="9 11" id="KW-0413">Isomerase</keyword>
<feature type="binding site" evidence="13">
    <location>
        <position position="309"/>
    </location>
    <ligand>
        <name>beta-D-galactose</name>
        <dbReference type="ChEBI" id="CHEBI:27667"/>
    </ligand>
</feature>
<gene>
    <name evidence="15" type="ORF">SAMN05421813_10299</name>
</gene>
<name>A0A1G9MTM7_9SPHI</name>
<dbReference type="Gene3D" id="2.70.98.10">
    <property type="match status" value="1"/>
</dbReference>
<evidence type="ECO:0000256" key="10">
    <source>
        <dbReference type="ARBA" id="ARBA00023277"/>
    </source>
</evidence>
<evidence type="ECO:0000256" key="2">
    <source>
        <dbReference type="ARBA" id="ARBA00004496"/>
    </source>
</evidence>
<dbReference type="UniPathway" id="UPA00242"/>
<comment type="cofactor">
    <cofactor evidence="1">
        <name>Ca(2+)</name>
        <dbReference type="ChEBI" id="CHEBI:29108"/>
    </cofactor>
</comment>
<dbReference type="FunFam" id="2.70.98.10:FF:000003">
    <property type="entry name" value="Aldose 1-epimerase"/>
    <property type="match status" value="1"/>
</dbReference>
<evidence type="ECO:0000313" key="16">
    <source>
        <dbReference type="Proteomes" id="UP000199226"/>
    </source>
</evidence>
<dbReference type="InterPro" id="IPR011013">
    <property type="entry name" value="Gal_mutarotase_sf_dom"/>
</dbReference>
<dbReference type="InterPro" id="IPR014718">
    <property type="entry name" value="GH-type_carb-bd"/>
</dbReference>
<accession>A0A1G9MTM7</accession>
<feature type="active site" description="Proton acceptor" evidence="12">
    <location>
        <position position="375"/>
    </location>
</feature>
<organism evidence="15 16">
    <name type="scientific">Daejeonella rubra</name>
    <dbReference type="NCBI Taxonomy" id="990371"/>
    <lineage>
        <taxon>Bacteria</taxon>
        <taxon>Pseudomonadati</taxon>
        <taxon>Bacteroidota</taxon>
        <taxon>Sphingobacteriia</taxon>
        <taxon>Sphingobacteriales</taxon>
        <taxon>Sphingobacteriaceae</taxon>
        <taxon>Daejeonella</taxon>
    </lineage>
</organism>
<evidence type="ECO:0000256" key="3">
    <source>
        <dbReference type="ARBA" id="ARBA00005028"/>
    </source>
</evidence>
<feature type="active site" description="Proton donor" evidence="12">
    <location>
        <position position="237"/>
    </location>
</feature>
<dbReference type="GO" id="GO:0005737">
    <property type="term" value="C:cytoplasm"/>
    <property type="evidence" value="ECO:0007669"/>
    <property type="project" value="UniProtKB-SubCell"/>
</dbReference>
<comment type="subcellular location">
    <subcellularLocation>
        <location evidence="2">Cytoplasm</location>
    </subcellularLocation>
</comment>
<comment type="similarity">
    <text evidence="4 11">Belongs to the aldose epimerase family.</text>
</comment>
<dbReference type="GO" id="GO:0006006">
    <property type="term" value="P:glucose metabolic process"/>
    <property type="evidence" value="ECO:0007669"/>
    <property type="project" value="TreeGrafter"/>
</dbReference>
<evidence type="ECO:0000313" key="15">
    <source>
        <dbReference type="EMBL" id="SDL77267.1"/>
    </source>
</evidence>
<dbReference type="GO" id="GO:0033499">
    <property type="term" value="P:galactose catabolic process via UDP-galactose, Leloir pathway"/>
    <property type="evidence" value="ECO:0007669"/>
    <property type="project" value="TreeGrafter"/>
</dbReference>
<evidence type="ECO:0000256" key="12">
    <source>
        <dbReference type="PIRSR" id="PIRSR005096-1"/>
    </source>
</evidence>
<dbReference type="GO" id="GO:0030246">
    <property type="term" value="F:carbohydrate binding"/>
    <property type="evidence" value="ECO:0007669"/>
    <property type="project" value="InterPro"/>
</dbReference>
<evidence type="ECO:0000256" key="13">
    <source>
        <dbReference type="PIRSR" id="PIRSR005096-2"/>
    </source>
</evidence>
<dbReference type="Pfam" id="PF01263">
    <property type="entry name" value="Aldose_epim"/>
    <property type="match status" value="1"/>
</dbReference>
<dbReference type="InterPro" id="IPR008183">
    <property type="entry name" value="Aldose_1/G6P_1-epimerase"/>
</dbReference>
<dbReference type="Proteomes" id="UP000199226">
    <property type="component" value="Unassembled WGS sequence"/>
</dbReference>
<keyword evidence="8" id="KW-0106">Calcium</keyword>
<comment type="catalytic activity">
    <reaction evidence="11">
        <text>alpha-D-glucose = beta-D-glucose</text>
        <dbReference type="Rhea" id="RHEA:10264"/>
        <dbReference type="ChEBI" id="CHEBI:15903"/>
        <dbReference type="ChEBI" id="CHEBI:17925"/>
        <dbReference type="EC" id="5.1.3.3"/>
    </reaction>
</comment>
<keyword evidence="16" id="KW-1185">Reference proteome</keyword>
<dbReference type="STRING" id="990371.SAMN05421813_10299"/>
<dbReference type="GO" id="GO:0004034">
    <property type="term" value="F:aldose 1-epimerase activity"/>
    <property type="evidence" value="ECO:0007669"/>
    <property type="project" value="UniProtKB-EC"/>
</dbReference>
<keyword evidence="6" id="KW-0963">Cytoplasm</keyword>
<keyword evidence="10 11" id="KW-0119">Carbohydrate metabolism</keyword>
<keyword evidence="7" id="KW-0597">Phosphoprotein</keyword>
<dbReference type="CDD" id="cd09019">
    <property type="entry name" value="galactose_mutarotase_like"/>
    <property type="match status" value="1"/>
</dbReference>
<evidence type="ECO:0000256" key="1">
    <source>
        <dbReference type="ARBA" id="ARBA00001913"/>
    </source>
</evidence>
<sequence length="411" mass="45940">MQLMWFLRITSAAYKLKPENVMKVHFKFSLLLLCLYSLSACNTSSPKKPEEKTDTIAKTDVLSPKAFQKSIDGKNTDLFILKNKNGVEAAFTNYGARIISLKMPDKNGVQTDVIVGFSSVDQYIKSTEPYFGATIGRYGNRIAKGKFSLDGTTYILPINNGVNSLHGGKKGFQDVIWDASQTNEQTIEFSYFSKDMEEGYPGNLKVKVIYTLTDYNELKISYEATTDKKTVINLTNHAFFNLNGEGSGSILNHMLQINAELYTPVDSTLIPFGKHESVEGTPFDFRKISAIGQRISDVNVQLKNGKGYDHNYVLNIVKSNEMHLAAIAKGDRSGIIMEVFTKEPGLQFYSGNFMESKNTFKGGSKDDFRTAFCLETQHFPDSPNQPAFPSTVLNPGEKYNTSTVYKFSIKK</sequence>
<feature type="binding site" evidence="14">
    <location>
        <begin position="140"/>
        <end position="141"/>
    </location>
    <ligand>
        <name>beta-D-galactose</name>
        <dbReference type="ChEBI" id="CHEBI:27667"/>
    </ligand>
</feature>
<dbReference type="NCBIfam" id="NF008277">
    <property type="entry name" value="PRK11055.1"/>
    <property type="match status" value="1"/>
</dbReference>
<comment type="pathway">
    <text evidence="3 11">Carbohydrate metabolism; hexose metabolism.</text>
</comment>
<proteinExistence type="inferred from homology"/>
<dbReference type="PIRSF" id="PIRSF005096">
    <property type="entry name" value="GALM"/>
    <property type="match status" value="1"/>
</dbReference>
<evidence type="ECO:0000256" key="4">
    <source>
        <dbReference type="ARBA" id="ARBA00006206"/>
    </source>
</evidence>
<dbReference type="EMBL" id="FNHH01000002">
    <property type="protein sequence ID" value="SDL77267.1"/>
    <property type="molecule type" value="Genomic_DNA"/>
</dbReference>